<dbReference type="EMBL" id="JAQQLE010000001">
    <property type="protein sequence ID" value="MDC7712888.1"/>
    <property type="molecule type" value="Genomic_DNA"/>
</dbReference>
<comment type="similarity">
    <text evidence="2">Belongs to the FlgN family.</text>
</comment>
<keyword evidence="4" id="KW-0282">Flagellum</keyword>
<evidence type="ECO:0000256" key="1">
    <source>
        <dbReference type="ARBA" id="ARBA00002397"/>
    </source>
</evidence>
<accession>A0ABT5IK31</accession>
<evidence type="ECO:0000256" key="2">
    <source>
        <dbReference type="ARBA" id="ARBA00007703"/>
    </source>
</evidence>
<keyword evidence="5" id="KW-1185">Reference proteome</keyword>
<dbReference type="InterPro" id="IPR007809">
    <property type="entry name" value="FlgN-like"/>
</dbReference>
<keyword evidence="4" id="KW-0969">Cilium</keyword>
<sequence>MMPNELFLQQCRQETAALHALLSLLEEEQRAIVRFDALKLDACAVSKQQQLQLLQDSKAQRLALLAAHQLDGKTAFLSWLSAAEPALQQAWMALEHELAKVQALNDSNAAMAAERMTFATEALTALREEAKAIDGYGRDGNFAATQAASRRLGSA</sequence>
<keyword evidence="3" id="KW-1005">Bacterial flagellum biogenesis</keyword>
<dbReference type="Gene3D" id="1.20.58.300">
    <property type="entry name" value="FlgN-like"/>
    <property type="match status" value="1"/>
</dbReference>
<reference evidence="4 5" key="1">
    <citation type="submission" date="2023-01" db="EMBL/GenBank/DDBJ databases">
        <title>Novel species of the genus Vogesella isolated from rivers.</title>
        <authorList>
            <person name="Lu H."/>
        </authorList>
    </citation>
    <scope>NUCLEOTIDE SEQUENCE [LARGE SCALE GENOMIC DNA]</scope>
    <source>
        <strain evidence="4 5">LYT5W</strain>
    </source>
</reference>
<protein>
    <submittedName>
        <fullName evidence="4">Flagellar export chaperone FlgN</fullName>
    </submittedName>
</protein>
<evidence type="ECO:0000256" key="3">
    <source>
        <dbReference type="ARBA" id="ARBA00022795"/>
    </source>
</evidence>
<evidence type="ECO:0000313" key="4">
    <source>
        <dbReference type="EMBL" id="MDC7712888.1"/>
    </source>
</evidence>
<keyword evidence="4" id="KW-0966">Cell projection</keyword>
<proteinExistence type="inferred from homology"/>
<organism evidence="4 5">
    <name type="scientific">Vogesella margarita</name>
    <dbReference type="NCBI Taxonomy" id="2984199"/>
    <lineage>
        <taxon>Bacteria</taxon>
        <taxon>Pseudomonadati</taxon>
        <taxon>Pseudomonadota</taxon>
        <taxon>Betaproteobacteria</taxon>
        <taxon>Neisseriales</taxon>
        <taxon>Chromobacteriaceae</taxon>
        <taxon>Vogesella</taxon>
    </lineage>
</organism>
<comment type="function">
    <text evidence="1">Required for the efficient initiation of filament assembly.</text>
</comment>
<dbReference type="Pfam" id="PF05130">
    <property type="entry name" value="FlgN"/>
    <property type="match status" value="1"/>
</dbReference>
<comment type="caution">
    <text evidence="4">The sequence shown here is derived from an EMBL/GenBank/DDBJ whole genome shotgun (WGS) entry which is preliminary data.</text>
</comment>
<dbReference type="SUPFAM" id="SSF140566">
    <property type="entry name" value="FlgN-like"/>
    <property type="match status" value="1"/>
</dbReference>
<evidence type="ECO:0000313" key="5">
    <source>
        <dbReference type="Proteomes" id="UP001222030"/>
    </source>
</evidence>
<dbReference type="RefSeq" id="WP_272770580.1">
    <property type="nucleotide sequence ID" value="NZ_JAQQLE010000001.1"/>
</dbReference>
<gene>
    <name evidence="4" type="primary">flgN</name>
    <name evidence="4" type="ORF">PQU96_01910</name>
</gene>
<dbReference type="Proteomes" id="UP001222030">
    <property type="component" value="Unassembled WGS sequence"/>
</dbReference>
<name>A0ABT5IK31_9NEIS</name>
<dbReference type="InterPro" id="IPR036679">
    <property type="entry name" value="FlgN-like_sf"/>
</dbReference>